<name>A0A8J4CHB6_9CHLO</name>
<dbReference type="PANTHER" id="PTHR11920">
    <property type="entry name" value="GUANYLYL CYCLASE"/>
    <property type="match status" value="1"/>
</dbReference>
<keyword evidence="7" id="KW-0175">Coiled coil</keyword>
<evidence type="ECO:0000256" key="7">
    <source>
        <dbReference type="SAM" id="Coils"/>
    </source>
</evidence>
<accession>A0A8J4CHB6</accession>
<dbReference type="PANTHER" id="PTHR11920:SF335">
    <property type="entry name" value="GUANYLATE CYCLASE"/>
    <property type="match status" value="1"/>
</dbReference>
<protein>
    <recommendedName>
        <fullName evidence="9">Guanylate cyclase domain-containing protein</fullName>
    </recommendedName>
</protein>
<gene>
    <name evidence="10" type="ORF">Vretifemale_11850</name>
</gene>
<keyword evidence="3" id="KW-0547">Nucleotide-binding</keyword>
<evidence type="ECO:0000259" key="9">
    <source>
        <dbReference type="PROSITE" id="PS50125"/>
    </source>
</evidence>
<dbReference type="Gene3D" id="3.30.70.1230">
    <property type="entry name" value="Nucleotide cyclase"/>
    <property type="match status" value="2"/>
</dbReference>
<dbReference type="GO" id="GO:0004383">
    <property type="term" value="F:guanylate cyclase activity"/>
    <property type="evidence" value="ECO:0007669"/>
    <property type="project" value="TreeGrafter"/>
</dbReference>
<keyword evidence="5" id="KW-0472">Membrane</keyword>
<feature type="compositionally biased region" description="Pro residues" evidence="8">
    <location>
        <begin position="237"/>
        <end position="259"/>
    </location>
</feature>
<evidence type="ECO:0000313" key="10">
    <source>
        <dbReference type="EMBL" id="GIL83036.1"/>
    </source>
</evidence>
<dbReference type="GO" id="GO:0000166">
    <property type="term" value="F:nucleotide binding"/>
    <property type="evidence" value="ECO:0007669"/>
    <property type="project" value="UniProtKB-KW"/>
</dbReference>
<evidence type="ECO:0000256" key="8">
    <source>
        <dbReference type="SAM" id="MobiDB-lite"/>
    </source>
</evidence>
<feature type="compositionally biased region" description="Polar residues" evidence="8">
    <location>
        <begin position="613"/>
        <end position="632"/>
    </location>
</feature>
<comment type="caution">
    <text evidence="10">The sequence shown here is derived from an EMBL/GenBank/DDBJ whole genome shotgun (WGS) entry which is preliminary data.</text>
</comment>
<dbReference type="GO" id="GO:0035556">
    <property type="term" value="P:intracellular signal transduction"/>
    <property type="evidence" value="ECO:0007669"/>
    <property type="project" value="InterPro"/>
</dbReference>
<dbReference type="CDD" id="cd07302">
    <property type="entry name" value="CHD"/>
    <property type="match status" value="1"/>
</dbReference>
<evidence type="ECO:0000256" key="1">
    <source>
        <dbReference type="ARBA" id="ARBA00004370"/>
    </source>
</evidence>
<feature type="region of interest" description="Disordered" evidence="8">
    <location>
        <begin position="231"/>
        <end position="295"/>
    </location>
</feature>
<evidence type="ECO:0000313" key="11">
    <source>
        <dbReference type="Proteomes" id="UP000747110"/>
    </source>
</evidence>
<dbReference type="SMART" id="SM00044">
    <property type="entry name" value="CYCc"/>
    <property type="match status" value="1"/>
</dbReference>
<dbReference type="GO" id="GO:0001653">
    <property type="term" value="F:peptide receptor activity"/>
    <property type="evidence" value="ECO:0007669"/>
    <property type="project" value="TreeGrafter"/>
</dbReference>
<evidence type="ECO:0000256" key="5">
    <source>
        <dbReference type="ARBA" id="ARBA00023136"/>
    </source>
</evidence>
<dbReference type="EMBL" id="BNCP01000025">
    <property type="protein sequence ID" value="GIL83036.1"/>
    <property type="molecule type" value="Genomic_DNA"/>
</dbReference>
<feature type="compositionally biased region" description="Basic and acidic residues" evidence="8">
    <location>
        <begin position="276"/>
        <end position="288"/>
    </location>
</feature>
<feature type="domain" description="Guanylate cyclase" evidence="9">
    <location>
        <begin position="483"/>
        <end position="703"/>
    </location>
</feature>
<feature type="region of interest" description="Disordered" evidence="8">
    <location>
        <begin position="612"/>
        <end position="633"/>
    </location>
</feature>
<evidence type="ECO:0000256" key="2">
    <source>
        <dbReference type="ARBA" id="ARBA00022692"/>
    </source>
</evidence>
<dbReference type="GO" id="GO:0007168">
    <property type="term" value="P:receptor guanylyl cyclase signaling pathway"/>
    <property type="evidence" value="ECO:0007669"/>
    <property type="project" value="TreeGrafter"/>
</dbReference>
<dbReference type="GO" id="GO:0004016">
    <property type="term" value="F:adenylate cyclase activity"/>
    <property type="evidence" value="ECO:0007669"/>
    <property type="project" value="TreeGrafter"/>
</dbReference>
<sequence length="752" mass="80713">RLSQDGIELAAPRGCSTLMHVTVAAESAAAGVVQELLCKGAAQCRDDAGDFDGDGNGRSGAAAAAAGTVQRAMGLLRATGGGSAGHQANDATIFTARGVATAAGTSLPPPQGARAHADASGEMELGFIATFRQSNLACKVRSQGQVSGSCSSGISDDPGRGSPDAACPLLAGLCAPLPRPCAAATASSTASTCKNLEEQQQSLLQPLLQPLQQPSLWPMDADLSAAQPPAILADEPPALPPPQQATPQLQPSPPPPPPSTQSSWPAGGQQQQQRWHQKEQEQQPDHPRGNPPLPVYLEIPPLSRCCRWHRIIASRAVDPATGRDVIVVMQDDVTGKVLLEHQLGLMFETEHSLLEQLYPNHMLRHLANELVEQQQQQQQLQLQQRQLQQLQQKRLRFKERSRQFSLQRNAPGQNADRAGILGDVISSGSGCGRGAVAVQPSSSYHPHIGQQRKIYDGHSLRLGASPRQLQGRCALATMHQQVTLLFADIQGFTPMCKQVQPRDVMVMLNDLFTRFDALLDMYGVRKVETIGDAYFVAGGLMFNDTDSHAVKTTTAGGHHPSLDHPTKEAANHALNVIEFAKVDPRANGGDHYMNARSQMPNSVPWVMRRDTPGTRTSSTAKGFRNGTQNAQMNHMPIRPAPPLSLLTQAMLSAAQHVAMPNTGNPVRIRIGIHTGAVLSGLLGTRQARFCLFGGDVTAAARMENTGVPGAVHISEATYRLLPSKARVKWQATEGVEVKGYGHMQTYLWKDES</sequence>
<evidence type="ECO:0000256" key="3">
    <source>
        <dbReference type="ARBA" id="ARBA00022741"/>
    </source>
</evidence>
<dbReference type="InterPro" id="IPR050401">
    <property type="entry name" value="Cyclic_nucleotide_synthase"/>
</dbReference>
<dbReference type="InterPro" id="IPR001054">
    <property type="entry name" value="A/G_cyclase"/>
</dbReference>
<organism evidence="10 11">
    <name type="scientific">Volvox reticuliferus</name>
    <dbReference type="NCBI Taxonomy" id="1737510"/>
    <lineage>
        <taxon>Eukaryota</taxon>
        <taxon>Viridiplantae</taxon>
        <taxon>Chlorophyta</taxon>
        <taxon>core chlorophytes</taxon>
        <taxon>Chlorophyceae</taxon>
        <taxon>CS clade</taxon>
        <taxon>Chlamydomonadales</taxon>
        <taxon>Volvocaceae</taxon>
        <taxon>Volvox</taxon>
    </lineage>
</organism>
<feature type="non-terminal residue" evidence="10">
    <location>
        <position position="1"/>
    </location>
</feature>
<comment type="subcellular location">
    <subcellularLocation>
        <location evidence="1">Membrane</location>
    </subcellularLocation>
</comment>
<keyword evidence="2" id="KW-0812">Transmembrane</keyword>
<keyword evidence="6" id="KW-0456">Lyase</keyword>
<dbReference type="GO" id="GO:0005886">
    <property type="term" value="C:plasma membrane"/>
    <property type="evidence" value="ECO:0007669"/>
    <property type="project" value="TreeGrafter"/>
</dbReference>
<proteinExistence type="predicted"/>
<dbReference type="Pfam" id="PF00211">
    <property type="entry name" value="Guanylate_cyc"/>
    <property type="match status" value="2"/>
</dbReference>
<dbReference type="AlphaFoldDB" id="A0A8J4CHB6"/>
<reference evidence="10" key="1">
    <citation type="journal article" date="2021" name="Proc. Natl. Acad. Sci. U.S.A.">
        <title>Three genomes in the algal genus Volvox reveal the fate of a haploid sex-determining region after a transition to homothallism.</title>
        <authorList>
            <person name="Yamamoto K."/>
            <person name="Hamaji T."/>
            <person name="Kawai-Toyooka H."/>
            <person name="Matsuzaki R."/>
            <person name="Takahashi F."/>
            <person name="Nishimura Y."/>
            <person name="Kawachi M."/>
            <person name="Noguchi H."/>
            <person name="Minakuchi Y."/>
            <person name="Umen J.G."/>
            <person name="Toyoda A."/>
            <person name="Nozaki H."/>
        </authorList>
    </citation>
    <scope>NUCLEOTIDE SEQUENCE</scope>
    <source>
        <strain evidence="10">NIES-3786</strain>
    </source>
</reference>
<dbReference type="SUPFAM" id="SSF55073">
    <property type="entry name" value="Nucleotide cyclase"/>
    <property type="match status" value="1"/>
</dbReference>
<dbReference type="InterPro" id="IPR029787">
    <property type="entry name" value="Nucleotide_cyclase"/>
</dbReference>
<dbReference type="Proteomes" id="UP000747110">
    <property type="component" value="Unassembled WGS sequence"/>
</dbReference>
<evidence type="ECO:0000256" key="6">
    <source>
        <dbReference type="ARBA" id="ARBA00023239"/>
    </source>
</evidence>
<dbReference type="OrthoDB" id="6127067at2759"/>
<keyword evidence="4" id="KW-1133">Transmembrane helix</keyword>
<dbReference type="PROSITE" id="PS50125">
    <property type="entry name" value="GUANYLATE_CYCLASE_2"/>
    <property type="match status" value="1"/>
</dbReference>
<keyword evidence="11" id="KW-1185">Reference proteome</keyword>
<feature type="coiled-coil region" evidence="7">
    <location>
        <begin position="363"/>
        <end position="400"/>
    </location>
</feature>
<evidence type="ECO:0000256" key="4">
    <source>
        <dbReference type="ARBA" id="ARBA00022989"/>
    </source>
</evidence>